<evidence type="ECO:0000313" key="9">
    <source>
        <dbReference type="Proteomes" id="UP000002532"/>
    </source>
</evidence>
<keyword evidence="3" id="KW-0548">Nucleotidyltransferase</keyword>
<dbReference type="GO" id="GO:0006171">
    <property type="term" value="P:cAMP biosynthetic process"/>
    <property type="evidence" value="ECO:0007669"/>
    <property type="project" value="InterPro"/>
</dbReference>
<keyword evidence="2" id="KW-0808">Transferase</keyword>
<dbReference type="InterPro" id="IPR045585">
    <property type="entry name" value="CdaA_N"/>
</dbReference>
<keyword evidence="6" id="KW-0472">Membrane</keyword>
<dbReference type="EMBL" id="CP000051">
    <property type="protein sequence ID" value="AAX50262.1"/>
    <property type="molecule type" value="Genomic_DNA"/>
</dbReference>
<feature type="transmembrane region" description="Helical" evidence="6">
    <location>
        <begin position="63"/>
        <end position="86"/>
    </location>
</feature>
<dbReference type="PIRSF" id="PIRSF004793">
    <property type="entry name" value="UCP004793"/>
    <property type="match status" value="1"/>
</dbReference>
<dbReference type="GO" id="GO:0106408">
    <property type="term" value="F:diadenylate cyclase activity"/>
    <property type="evidence" value="ECO:0007669"/>
    <property type="project" value="UniProtKB-EC"/>
</dbReference>
<reference evidence="8 9" key="1">
    <citation type="journal article" date="2005" name="Infect. Immun.">
        <title>Comparative genomic analysis of Chlamydia trachomatis oculotropic and genitotropic strains.</title>
        <authorList>
            <person name="Carlson J.H."/>
            <person name="Porcella S.F."/>
            <person name="McClarty G."/>
            <person name="Caldwell H.D."/>
        </authorList>
    </citation>
    <scope>NUCLEOTIDE SEQUENCE [LARGE SCALE GENOMIC DNA]</scope>
    <source>
        <strain evidence="9">ATCC VR-571B / DSM 19440 / HAR-13</strain>
    </source>
</reference>
<gene>
    <name evidence="8" type="primary">ybbP</name>
    <name evidence="8" type="ordered locus">CTA_0013</name>
</gene>
<dbReference type="SUPFAM" id="SSF143597">
    <property type="entry name" value="YojJ-like"/>
    <property type="match status" value="1"/>
</dbReference>
<feature type="domain" description="DAC" evidence="7">
    <location>
        <begin position="79"/>
        <end position="204"/>
    </location>
</feature>
<keyword evidence="4" id="KW-0547">Nucleotide-binding</keyword>
<evidence type="ECO:0000256" key="3">
    <source>
        <dbReference type="ARBA" id="ARBA00022695"/>
    </source>
</evidence>
<evidence type="ECO:0000313" key="8">
    <source>
        <dbReference type="EMBL" id="AAX50262.1"/>
    </source>
</evidence>
<dbReference type="GO" id="GO:0005524">
    <property type="term" value="F:ATP binding"/>
    <property type="evidence" value="ECO:0007669"/>
    <property type="project" value="UniProtKB-KW"/>
</dbReference>
<feature type="transmembrane region" description="Helical" evidence="6">
    <location>
        <begin position="6"/>
        <end position="26"/>
    </location>
</feature>
<dbReference type="PANTHER" id="PTHR34185:SF1">
    <property type="entry name" value="DIADENYLATE CYCLASE"/>
    <property type="match status" value="1"/>
</dbReference>
<evidence type="ECO:0000256" key="4">
    <source>
        <dbReference type="ARBA" id="ARBA00022741"/>
    </source>
</evidence>
<dbReference type="PROSITE" id="PS51794">
    <property type="entry name" value="DAC"/>
    <property type="match status" value="1"/>
</dbReference>
<evidence type="ECO:0000256" key="5">
    <source>
        <dbReference type="ARBA" id="ARBA00022840"/>
    </source>
</evidence>
<name>A0A0H2X1L3_CHLTA</name>
<dbReference type="HOGENOM" id="CLU_038561_0_2_0"/>
<dbReference type="GO" id="GO:0004016">
    <property type="term" value="F:adenylate cyclase activity"/>
    <property type="evidence" value="ECO:0007669"/>
    <property type="project" value="InterPro"/>
</dbReference>
<dbReference type="Gene3D" id="3.40.1700.10">
    <property type="entry name" value="DNA integrity scanning protein, DisA, N-terminal domain"/>
    <property type="match status" value="1"/>
</dbReference>
<comment type="catalytic activity">
    <reaction evidence="1">
        <text>2 ATP = 3',3'-c-di-AMP + 2 diphosphate</text>
        <dbReference type="Rhea" id="RHEA:35655"/>
        <dbReference type="ChEBI" id="CHEBI:30616"/>
        <dbReference type="ChEBI" id="CHEBI:33019"/>
        <dbReference type="ChEBI" id="CHEBI:71500"/>
        <dbReference type="EC" id="2.7.7.85"/>
    </reaction>
</comment>
<keyword evidence="6" id="KW-0812">Transmembrane</keyword>
<feature type="transmembrane region" description="Helical" evidence="6">
    <location>
        <begin position="33"/>
        <end position="51"/>
    </location>
</feature>
<dbReference type="InterPro" id="IPR036888">
    <property type="entry name" value="DNA_integrity_DisA_N_sf"/>
</dbReference>
<accession>A0A0H2X1L3</accession>
<dbReference type="AlphaFoldDB" id="A0A0H2X1L3"/>
<proteinExistence type="predicted"/>
<dbReference type="InterPro" id="IPR050338">
    <property type="entry name" value="DisA"/>
</dbReference>
<evidence type="ECO:0000259" key="7">
    <source>
        <dbReference type="PROSITE" id="PS51794"/>
    </source>
</evidence>
<keyword evidence="6" id="KW-1133">Transmembrane helix</keyword>
<dbReference type="Pfam" id="PF02457">
    <property type="entry name" value="DAC"/>
    <property type="match status" value="1"/>
</dbReference>
<dbReference type="PANTHER" id="PTHR34185">
    <property type="entry name" value="DIADENYLATE CYCLASE"/>
    <property type="match status" value="1"/>
</dbReference>
<dbReference type="InterPro" id="IPR014046">
    <property type="entry name" value="C-di-AMP_synthase"/>
</dbReference>
<dbReference type="InterPro" id="IPR003390">
    <property type="entry name" value="DNA_integrity_scan_DisA_N"/>
</dbReference>
<dbReference type="Pfam" id="PF19293">
    <property type="entry name" value="CdaA_N"/>
    <property type="match status" value="1"/>
</dbReference>
<keyword evidence="9" id="KW-1185">Reference proteome</keyword>
<evidence type="ECO:0000256" key="6">
    <source>
        <dbReference type="SAM" id="Phobius"/>
    </source>
</evidence>
<evidence type="ECO:0000256" key="1">
    <source>
        <dbReference type="ARBA" id="ARBA00000877"/>
    </source>
</evidence>
<dbReference type="Proteomes" id="UP000002532">
    <property type="component" value="Chromosome"/>
</dbReference>
<organism evidence="8 9">
    <name type="scientific">Chlamydia trachomatis serovar A (strain ATCC VR-571B / DSM 19440 / HAR-13)</name>
    <dbReference type="NCBI Taxonomy" id="315277"/>
    <lineage>
        <taxon>Bacteria</taxon>
        <taxon>Pseudomonadati</taxon>
        <taxon>Chlamydiota</taxon>
        <taxon>Chlamydiia</taxon>
        <taxon>Chlamydiales</taxon>
        <taxon>Chlamydiaceae</taxon>
        <taxon>Chlamydia/Chlamydophila group</taxon>
        <taxon>Chlamydia</taxon>
    </lineage>
</organism>
<dbReference type="KEGG" id="cta:CTA_0013"/>
<sequence length="204" mass="23163">MFVGITYYTTPLLEIALIWVVLNYLLKFFWGTGAMDLVFGLLSFLCLFVLAEKLHLPVIRNLMLHVVNIAAIVVFIIFQPEIRLALSRIRLCREKFVINMQDEFIDHLTACIYRMAERQIGALIVLENERLLNDLLNLSAVKINADFSEELLEAIFEPSSHLHDGAVLMRGKTISYARVILPLAHDTTQLSRSHGNASSCSTRC</sequence>
<keyword evidence="5" id="KW-0067">ATP-binding</keyword>
<evidence type="ECO:0000256" key="2">
    <source>
        <dbReference type="ARBA" id="ARBA00022679"/>
    </source>
</evidence>
<protein>
    <submittedName>
        <fullName evidence="8">Hypothetical membrane spanning protein</fullName>
    </submittedName>
</protein>